<dbReference type="PANTHER" id="PTHR21716:SF53">
    <property type="entry name" value="PERMEASE PERM-RELATED"/>
    <property type="match status" value="1"/>
</dbReference>
<evidence type="ECO:0000256" key="2">
    <source>
        <dbReference type="ARBA" id="ARBA00009773"/>
    </source>
</evidence>
<feature type="transmembrane region" description="Helical" evidence="9">
    <location>
        <begin position="270"/>
        <end position="291"/>
    </location>
</feature>
<comment type="subcellular location">
    <subcellularLocation>
        <location evidence="1">Cell membrane</location>
        <topology evidence="1">Multi-pass membrane protein</topology>
    </subcellularLocation>
</comment>
<reference evidence="10 11" key="1">
    <citation type="submission" date="2024-09" db="EMBL/GenBank/DDBJ databases">
        <authorList>
            <person name="Sun Q."/>
            <person name="Mori K."/>
        </authorList>
    </citation>
    <scope>NUCLEOTIDE SEQUENCE [LARGE SCALE GENOMIC DNA]</scope>
    <source>
        <strain evidence="10 11">NCAIM B.02604</strain>
    </source>
</reference>
<dbReference type="PANTHER" id="PTHR21716">
    <property type="entry name" value="TRANSMEMBRANE PROTEIN"/>
    <property type="match status" value="1"/>
</dbReference>
<protein>
    <submittedName>
        <fullName evidence="10">AI-2E family transporter</fullName>
    </submittedName>
</protein>
<evidence type="ECO:0000256" key="5">
    <source>
        <dbReference type="ARBA" id="ARBA00022692"/>
    </source>
</evidence>
<feature type="transmembrane region" description="Helical" evidence="9">
    <location>
        <begin position="65"/>
        <end position="82"/>
    </location>
</feature>
<evidence type="ECO:0000256" key="8">
    <source>
        <dbReference type="SAM" id="MobiDB-lite"/>
    </source>
</evidence>
<organism evidence="10 11">
    <name type="scientific">Micrococcoides hystricis</name>
    <dbReference type="NCBI Taxonomy" id="1572761"/>
    <lineage>
        <taxon>Bacteria</taxon>
        <taxon>Bacillati</taxon>
        <taxon>Actinomycetota</taxon>
        <taxon>Actinomycetes</taxon>
        <taxon>Micrococcales</taxon>
        <taxon>Micrococcaceae</taxon>
        <taxon>Micrococcoides</taxon>
    </lineage>
</organism>
<gene>
    <name evidence="10" type="ORF">ACFFFR_06350</name>
</gene>
<feature type="transmembrane region" description="Helical" evidence="9">
    <location>
        <begin position="298"/>
        <end position="314"/>
    </location>
</feature>
<keyword evidence="7 9" id="KW-0472">Membrane</keyword>
<feature type="transmembrane region" description="Helical" evidence="9">
    <location>
        <begin position="41"/>
        <end position="59"/>
    </location>
</feature>
<comment type="caution">
    <text evidence="10">The sequence shown here is derived from an EMBL/GenBank/DDBJ whole genome shotgun (WGS) entry which is preliminary data.</text>
</comment>
<evidence type="ECO:0000256" key="7">
    <source>
        <dbReference type="ARBA" id="ARBA00023136"/>
    </source>
</evidence>
<sequence length="390" mass="41676">MRNLFSPGARQPNPDRRPLAQRTDDQAFKEVPYGLRVASEWGLRFIIVVVATGVLLWLMSFLTLLIIPLMAAALLATLLSPLHHRMRSWGVPNGLSVLITILAFLGFLAGSIAMVGQQLVTGFAEMWGQVVDGWNKIMIWLADGPLHVSSAQIENAISDFFEVIQSNSNTIISGAMSFGSTAGNFAAGSILALFALVFFLLDGKGIWRFLLNFTPRRDRQAIEGAGYAGWDSLGSYVRVQVFVAAVDAVGIGLGALLLGVPFALPLGVLVFLGSFIPIVGAVLTGAIAVLLALIANGWLNALIMLGVVLLVQQVESNILQPLVMGKAVQLHPLAVVLAVTGGTTLAGIVGAVFAVPLLALVNRMVQYLAKREWISDPRIQPATQIPSVRP</sequence>
<evidence type="ECO:0000313" key="11">
    <source>
        <dbReference type="Proteomes" id="UP001589862"/>
    </source>
</evidence>
<keyword evidence="11" id="KW-1185">Reference proteome</keyword>
<evidence type="ECO:0000256" key="6">
    <source>
        <dbReference type="ARBA" id="ARBA00022989"/>
    </source>
</evidence>
<proteinExistence type="inferred from homology"/>
<feature type="transmembrane region" description="Helical" evidence="9">
    <location>
        <begin position="241"/>
        <end position="264"/>
    </location>
</feature>
<keyword evidence="5 9" id="KW-0812">Transmembrane</keyword>
<keyword evidence="3" id="KW-0813">Transport</keyword>
<comment type="similarity">
    <text evidence="2">Belongs to the autoinducer-2 exporter (AI-2E) (TC 2.A.86) family.</text>
</comment>
<dbReference type="Pfam" id="PF01594">
    <property type="entry name" value="AI-2E_transport"/>
    <property type="match status" value="1"/>
</dbReference>
<feature type="transmembrane region" description="Helical" evidence="9">
    <location>
        <begin position="334"/>
        <end position="361"/>
    </location>
</feature>
<feature type="region of interest" description="Disordered" evidence="8">
    <location>
        <begin position="1"/>
        <end position="21"/>
    </location>
</feature>
<feature type="transmembrane region" description="Helical" evidence="9">
    <location>
        <begin position="94"/>
        <end position="116"/>
    </location>
</feature>
<evidence type="ECO:0000256" key="4">
    <source>
        <dbReference type="ARBA" id="ARBA00022475"/>
    </source>
</evidence>
<dbReference type="EMBL" id="JBHLUB010000028">
    <property type="protein sequence ID" value="MFC0582002.1"/>
    <property type="molecule type" value="Genomic_DNA"/>
</dbReference>
<keyword evidence="6 9" id="KW-1133">Transmembrane helix</keyword>
<evidence type="ECO:0000256" key="1">
    <source>
        <dbReference type="ARBA" id="ARBA00004651"/>
    </source>
</evidence>
<feature type="transmembrane region" description="Helical" evidence="9">
    <location>
        <begin position="182"/>
        <end position="201"/>
    </location>
</feature>
<evidence type="ECO:0000313" key="10">
    <source>
        <dbReference type="EMBL" id="MFC0582002.1"/>
    </source>
</evidence>
<dbReference type="Proteomes" id="UP001589862">
    <property type="component" value="Unassembled WGS sequence"/>
</dbReference>
<dbReference type="RefSeq" id="WP_377458842.1">
    <property type="nucleotide sequence ID" value="NZ_JBHLUB010000028.1"/>
</dbReference>
<evidence type="ECO:0000256" key="9">
    <source>
        <dbReference type="SAM" id="Phobius"/>
    </source>
</evidence>
<accession>A0ABV6PCA5</accession>
<evidence type="ECO:0000256" key="3">
    <source>
        <dbReference type="ARBA" id="ARBA00022448"/>
    </source>
</evidence>
<dbReference type="InterPro" id="IPR002549">
    <property type="entry name" value="AI-2E-like"/>
</dbReference>
<name>A0ABV6PCA5_9MICC</name>
<keyword evidence="4" id="KW-1003">Cell membrane</keyword>